<evidence type="ECO:0000256" key="2">
    <source>
        <dbReference type="SAM" id="SignalP"/>
    </source>
</evidence>
<sequence length="110" mass="12519">MFLAALLCLCLWIWDEARGRGLRALSVKTYLRDFILFNKLHATLNMLNPNQCFAQTTIFEPRLNRLIVNRICIPNPTFCGGPKELRDGGPRVLNPAKVSGAAKYQDRQQD</sequence>
<dbReference type="EnsemblFungi" id="FOXG_06639T0">
    <property type="protein sequence ID" value="FOXG_06639P0"/>
    <property type="gene ID" value="FOXG_06639"/>
</dbReference>
<evidence type="ECO:0008006" key="5">
    <source>
        <dbReference type="Google" id="ProtNLM"/>
    </source>
</evidence>
<dbReference type="AlphaFoldDB" id="A0A0D2XRN7"/>
<reference evidence="4" key="1">
    <citation type="journal article" date="2012" name="Mol. Plant Microbe Interact.">
        <title>A highly conserved effector in Fusarium oxysporum is required for full virulence on Arabidopsis.</title>
        <authorList>
            <person name="Thatcher L.F."/>
            <person name="Gardiner D.M."/>
            <person name="Kazan K."/>
            <person name="Manners J."/>
        </authorList>
    </citation>
    <scope>NUCLEOTIDE SEQUENCE [LARGE SCALE GENOMIC DNA]</scope>
    <source>
        <strain evidence="4">Fo5176</strain>
    </source>
</reference>
<dbReference type="Proteomes" id="UP000002489">
    <property type="component" value="Unassembled WGS sequence"/>
</dbReference>
<proteinExistence type="predicted"/>
<evidence type="ECO:0000313" key="4">
    <source>
        <dbReference type="Proteomes" id="UP000002489"/>
    </source>
</evidence>
<accession>A0A0D2XRN7</accession>
<feature type="signal peptide" evidence="2">
    <location>
        <begin position="1"/>
        <end position="19"/>
    </location>
</feature>
<dbReference type="EnsemblFungi" id="FOXG_06619T0">
    <property type="protein sequence ID" value="FOXG_06619P0"/>
    <property type="gene ID" value="FOXG_06619"/>
</dbReference>
<reference evidence="3" key="2">
    <citation type="submission" date="2025-05" db="UniProtKB">
        <authorList>
            <consortium name="EnsemblFungi"/>
        </authorList>
    </citation>
    <scope>IDENTIFICATION</scope>
    <source>
        <strain evidence="3">4287 / CBS 123668 / FGSC 9935 / NRRL 34936</strain>
    </source>
</reference>
<evidence type="ECO:0000313" key="3">
    <source>
        <dbReference type="EnsemblFungi" id="FOXG_06639P0"/>
    </source>
</evidence>
<dbReference type="EnsemblFungi" id="FOXG_07207T0">
    <property type="protein sequence ID" value="FOXG_07207P0"/>
    <property type="gene ID" value="FOXG_07207"/>
</dbReference>
<protein>
    <recommendedName>
        <fullName evidence="5">Secreted protein</fullName>
    </recommendedName>
</protein>
<evidence type="ECO:0000256" key="1">
    <source>
        <dbReference type="SAM" id="MobiDB-lite"/>
    </source>
</evidence>
<feature type="chain" id="PRO_5010025171" description="Secreted protein" evidence="2">
    <location>
        <begin position="20"/>
        <end position="110"/>
    </location>
</feature>
<organism evidence="3 4">
    <name type="scientific">Fusarium oxysporum (strain Fo5176)</name>
    <name type="common">Fusarium vascular wilt</name>
    <dbReference type="NCBI Taxonomy" id="660025"/>
    <lineage>
        <taxon>Eukaryota</taxon>
        <taxon>Fungi</taxon>
        <taxon>Dikarya</taxon>
        <taxon>Ascomycota</taxon>
        <taxon>Pezizomycotina</taxon>
        <taxon>Sordariomycetes</taxon>
        <taxon>Hypocreomycetidae</taxon>
        <taxon>Hypocreales</taxon>
        <taxon>Nectriaceae</taxon>
        <taxon>Fusarium</taxon>
        <taxon>Fusarium oxysporum species complex</taxon>
    </lineage>
</organism>
<keyword evidence="2" id="KW-0732">Signal</keyword>
<name>A0A0D2XRN7_FUSOF</name>
<feature type="region of interest" description="Disordered" evidence="1">
    <location>
        <begin position="81"/>
        <end position="110"/>
    </location>
</feature>